<name>X0ZHB6_9ZZZZ</name>
<organism evidence="1">
    <name type="scientific">marine sediment metagenome</name>
    <dbReference type="NCBI Taxonomy" id="412755"/>
    <lineage>
        <taxon>unclassified sequences</taxon>
        <taxon>metagenomes</taxon>
        <taxon>ecological metagenomes</taxon>
    </lineage>
</organism>
<reference evidence="1" key="1">
    <citation type="journal article" date="2014" name="Front. Microbiol.">
        <title>High frequency of phylogenetically diverse reductive dehalogenase-homologous genes in deep subseafloor sedimentary metagenomes.</title>
        <authorList>
            <person name="Kawai M."/>
            <person name="Futagami T."/>
            <person name="Toyoda A."/>
            <person name="Takaki Y."/>
            <person name="Nishi S."/>
            <person name="Hori S."/>
            <person name="Arai W."/>
            <person name="Tsubouchi T."/>
            <person name="Morono Y."/>
            <person name="Uchiyama I."/>
            <person name="Ito T."/>
            <person name="Fujiyama A."/>
            <person name="Inagaki F."/>
            <person name="Takami H."/>
        </authorList>
    </citation>
    <scope>NUCLEOTIDE SEQUENCE</scope>
    <source>
        <strain evidence="1">Expedition CK06-06</strain>
    </source>
</reference>
<proteinExistence type="predicted"/>
<accession>X0ZHB6</accession>
<sequence>MDFSLANEFITIINNAASEIYPNLYKPVDDVTKTGVADTYEYELPTELQAGSLRDVWIQLTT</sequence>
<comment type="caution">
    <text evidence="1">The sequence shown here is derived from an EMBL/GenBank/DDBJ whole genome shotgun (WGS) entry which is preliminary data.</text>
</comment>
<protein>
    <submittedName>
        <fullName evidence="1">Uncharacterized protein</fullName>
    </submittedName>
</protein>
<feature type="non-terminal residue" evidence="1">
    <location>
        <position position="62"/>
    </location>
</feature>
<evidence type="ECO:0000313" key="1">
    <source>
        <dbReference type="EMBL" id="GAG68965.1"/>
    </source>
</evidence>
<gene>
    <name evidence="1" type="ORF">S01H4_15378</name>
</gene>
<dbReference type="AlphaFoldDB" id="X0ZHB6"/>
<dbReference type="EMBL" id="BART01006740">
    <property type="protein sequence ID" value="GAG68965.1"/>
    <property type="molecule type" value="Genomic_DNA"/>
</dbReference>